<proteinExistence type="predicted"/>
<reference evidence="2" key="1">
    <citation type="submission" date="2018-02" db="EMBL/GenBank/DDBJ databases">
        <title>Rhizophora mucronata_Transcriptome.</title>
        <authorList>
            <person name="Meera S.P."/>
            <person name="Sreeshan A."/>
            <person name="Augustine A."/>
        </authorList>
    </citation>
    <scope>NUCLEOTIDE SEQUENCE</scope>
    <source>
        <tissue evidence="2">Leaf</tissue>
    </source>
</reference>
<accession>A0A2P2QCE3</accession>
<keyword evidence="1" id="KW-0812">Transmembrane</keyword>
<dbReference type="AlphaFoldDB" id="A0A2P2QCE3"/>
<organism evidence="2">
    <name type="scientific">Rhizophora mucronata</name>
    <name type="common">Asiatic mangrove</name>
    <dbReference type="NCBI Taxonomy" id="61149"/>
    <lineage>
        <taxon>Eukaryota</taxon>
        <taxon>Viridiplantae</taxon>
        <taxon>Streptophyta</taxon>
        <taxon>Embryophyta</taxon>
        <taxon>Tracheophyta</taxon>
        <taxon>Spermatophyta</taxon>
        <taxon>Magnoliopsida</taxon>
        <taxon>eudicotyledons</taxon>
        <taxon>Gunneridae</taxon>
        <taxon>Pentapetalae</taxon>
        <taxon>rosids</taxon>
        <taxon>fabids</taxon>
        <taxon>Malpighiales</taxon>
        <taxon>Rhizophoraceae</taxon>
        <taxon>Rhizophora</taxon>
    </lineage>
</organism>
<dbReference type="EMBL" id="GGEC01084103">
    <property type="protein sequence ID" value="MBX64587.1"/>
    <property type="molecule type" value="Transcribed_RNA"/>
</dbReference>
<sequence>MWKIFHLLHNSESNLVILNLLSYTYCGSVLAYYYLLDHSTQGGVVQLRVKLQKFNVHATTYV</sequence>
<evidence type="ECO:0000256" key="1">
    <source>
        <dbReference type="SAM" id="Phobius"/>
    </source>
</evidence>
<name>A0A2P2QCE3_RHIMU</name>
<feature type="transmembrane region" description="Helical" evidence="1">
    <location>
        <begin position="15"/>
        <end position="36"/>
    </location>
</feature>
<keyword evidence="1" id="KW-0472">Membrane</keyword>
<protein>
    <submittedName>
        <fullName evidence="2">Uncharacterized protein</fullName>
    </submittedName>
</protein>
<evidence type="ECO:0000313" key="2">
    <source>
        <dbReference type="EMBL" id="MBX64587.1"/>
    </source>
</evidence>
<keyword evidence="1" id="KW-1133">Transmembrane helix</keyword>